<dbReference type="EC" id="2.7.7.7" evidence="1"/>
<dbReference type="EMBL" id="VUMT01000030">
    <property type="protein sequence ID" value="MSS64809.1"/>
    <property type="molecule type" value="Genomic_DNA"/>
</dbReference>
<dbReference type="AlphaFoldDB" id="A0A6L5Y1M0"/>
<dbReference type="Pfam" id="PF13177">
    <property type="entry name" value="DNA_pol3_delta2"/>
    <property type="match status" value="1"/>
</dbReference>
<dbReference type="Gene3D" id="3.40.50.300">
    <property type="entry name" value="P-loop containing nucleotide triphosphate hydrolases"/>
    <property type="match status" value="1"/>
</dbReference>
<keyword evidence="1" id="KW-0548">Nucleotidyltransferase</keyword>
<dbReference type="GO" id="GO:0008408">
    <property type="term" value="F:3'-5' exonuclease activity"/>
    <property type="evidence" value="ECO:0007669"/>
    <property type="project" value="InterPro"/>
</dbReference>
<name>A0A6L5Y1M0_9FIRM</name>
<dbReference type="PANTHER" id="PTHR11669">
    <property type="entry name" value="REPLICATION FACTOR C / DNA POLYMERASE III GAMMA-TAU SUBUNIT"/>
    <property type="match status" value="1"/>
</dbReference>
<comment type="caution">
    <text evidence="1">The sequence shown here is derived from an EMBL/GenBank/DDBJ whole genome shotgun (WGS) entry which is preliminary data.</text>
</comment>
<dbReference type="InterPro" id="IPR004622">
    <property type="entry name" value="DNA_pol_HolB"/>
</dbReference>
<dbReference type="PANTHER" id="PTHR11669:SF8">
    <property type="entry name" value="DNA POLYMERASE III SUBUNIT DELTA"/>
    <property type="match status" value="1"/>
</dbReference>
<dbReference type="GO" id="GO:0003677">
    <property type="term" value="F:DNA binding"/>
    <property type="evidence" value="ECO:0007669"/>
    <property type="project" value="InterPro"/>
</dbReference>
<keyword evidence="1" id="KW-0808">Transferase</keyword>
<sequence>MLYFNSIIGHEQIKQHLQTAIEQKKVSHAYILNGEQGMGKKLLATVFAETLQCEDKGVNPCGLCKSCIQTESKNHPDIRWITHEKYSIGVDDIRTQINNDIEIKPYSGPYKIYIIPDAEKMTEQAQNALLKTIEEPPEYAVILLLTENVDYMLQTILSRCIILNLKPVKQSMIEKYLMERCSVPDYVAKLSAAFSQGNVGKAIRYSTASDFLEMREDTLHLLKYIDEMEFYEVVEAIKKLSEHKLEINDCLDLMQLWYRDILMFKVTKDPNTLLFKEEYRFIVEQAKVRSYEGIEMIIKAINKAKQRLKANVNFEIAIELMLLTIKECRND</sequence>
<dbReference type="NCBIfam" id="TIGR00678">
    <property type="entry name" value="holB"/>
    <property type="match status" value="1"/>
</dbReference>
<dbReference type="SUPFAM" id="SSF52540">
    <property type="entry name" value="P-loop containing nucleoside triphosphate hydrolases"/>
    <property type="match status" value="1"/>
</dbReference>
<dbReference type="GO" id="GO:0006261">
    <property type="term" value="P:DNA-templated DNA replication"/>
    <property type="evidence" value="ECO:0007669"/>
    <property type="project" value="TreeGrafter"/>
</dbReference>
<evidence type="ECO:0000313" key="2">
    <source>
        <dbReference type="Proteomes" id="UP000482209"/>
    </source>
</evidence>
<dbReference type="RefSeq" id="WP_154520194.1">
    <property type="nucleotide sequence ID" value="NZ_VUMT01000030.1"/>
</dbReference>
<proteinExistence type="predicted"/>
<dbReference type="InterPro" id="IPR008921">
    <property type="entry name" value="DNA_pol3_clamp-load_cplx_C"/>
</dbReference>
<dbReference type="InterPro" id="IPR027417">
    <property type="entry name" value="P-loop_NTPase"/>
</dbReference>
<dbReference type="SUPFAM" id="SSF48019">
    <property type="entry name" value="post-AAA+ oligomerization domain-like"/>
    <property type="match status" value="1"/>
</dbReference>
<gene>
    <name evidence="1" type="primary">holB</name>
    <name evidence="1" type="ORF">FYJ58_13180</name>
</gene>
<dbReference type="Proteomes" id="UP000482209">
    <property type="component" value="Unassembled WGS sequence"/>
</dbReference>
<keyword evidence="2" id="KW-1185">Reference proteome</keyword>
<accession>A0A6L5Y1M0</accession>
<dbReference type="GO" id="GO:0003887">
    <property type="term" value="F:DNA-directed DNA polymerase activity"/>
    <property type="evidence" value="ECO:0007669"/>
    <property type="project" value="UniProtKB-EC"/>
</dbReference>
<organism evidence="1 2">
    <name type="scientific">Velocimicrobium porci</name>
    <dbReference type="NCBI Taxonomy" id="2606634"/>
    <lineage>
        <taxon>Bacteria</taxon>
        <taxon>Bacillati</taxon>
        <taxon>Bacillota</taxon>
        <taxon>Clostridia</taxon>
        <taxon>Lachnospirales</taxon>
        <taxon>Lachnospiraceae</taxon>
        <taxon>Velocimicrobium</taxon>
    </lineage>
</organism>
<protein>
    <submittedName>
        <fullName evidence="1">DNA polymerase III subunit delta</fullName>
        <ecNumber evidence="1">2.7.7.7</ecNumber>
    </submittedName>
</protein>
<evidence type="ECO:0000313" key="1">
    <source>
        <dbReference type="EMBL" id="MSS64809.1"/>
    </source>
</evidence>
<dbReference type="InterPro" id="IPR050238">
    <property type="entry name" value="DNA_Rep/Repair_Clamp_Loader"/>
</dbReference>
<reference evidence="1 2" key="1">
    <citation type="submission" date="2019-08" db="EMBL/GenBank/DDBJ databases">
        <title>In-depth cultivation of the pig gut microbiome towards novel bacterial diversity and tailored functional studies.</title>
        <authorList>
            <person name="Wylensek D."/>
            <person name="Hitch T.C.A."/>
            <person name="Clavel T."/>
        </authorList>
    </citation>
    <scope>NUCLEOTIDE SEQUENCE [LARGE SCALE GENOMIC DNA]</scope>
    <source>
        <strain evidence="1 2">WCA-693-APC-MOT-I</strain>
    </source>
</reference>